<name>A0A084J9D9_9CLOT</name>
<dbReference type="STRING" id="318464.IO99_13850"/>
<gene>
    <name evidence="2" type="ORF">IO99_13850</name>
</gene>
<evidence type="ECO:0000313" key="2">
    <source>
        <dbReference type="EMBL" id="KEZ85573.1"/>
    </source>
</evidence>
<feature type="domain" description="Helix-turn-helix" evidence="1">
    <location>
        <begin position="5"/>
        <end position="52"/>
    </location>
</feature>
<dbReference type="RefSeq" id="WP_035134219.1">
    <property type="nucleotide sequence ID" value="NZ_JPMD01000033.1"/>
</dbReference>
<dbReference type="AlphaFoldDB" id="A0A084J9D9"/>
<reference evidence="2 3" key="1">
    <citation type="submission" date="2014-07" db="EMBL/GenBank/DDBJ databases">
        <title>Draft genome of Clostridium sulfidigenes 113A isolated from sediments associated with methane hydrate from Krishna Godavari basin.</title>
        <authorList>
            <person name="Honkalas V.S."/>
            <person name="Dabir A.P."/>
            <person name="Arora P."/>
            <person name="Dhakephalkar P.K."/>
        </authorList>
    </citation>
    <scope>NUCLEOTIDE SEQUENCE [LARGE SCALE GENOMIC DNA]</scope>
    <source>
        <strain evidence="2 3">113A</strain>
    </source>
</reference>
<accession>A0A084J9D9</accession>
<dbReference type="Proteomes" id="UP000028542">
    <property type="component" value="Unassembled WGS sequence"/>
</dbReference>
<proteinExistence type="predicted"/>
<dbReference type="InterPro" id="IPR010093">
    <property type="entry name" value="SinI_DNA-bd"/>
</dbReference>
<organism evidence="2 3">
    <name type="scientific">Clostridium sulfidigenes</name>
    <dbReference type="NCBI Taxonomy" id="318464"/>
    <lineage>
        <taxon>Bacteria</taxon>
        <taxon>Bacillati</taxon>
        <taxon>Bacillota</taxon>
        <taxon>Clostridia</taxon>
        <taxon>Eubacteriales</taxon>
        <taxon>Clostridiaceae</taxon>
        <taxon>Clostridium</taxon>
    </lineage>
</organism>
<sequence length="77" mass="9008">MEDILYTVPEVSKLIKTNKTYVYELIKAGLLPVLKLGSYKIRKVSLEEFLSRYEGKDITNPRDIKDISKEEHHENNI</sequence>
<dbReference type="eggNOG" id="ENOG5033AWG">
    <property type="taxonomic scope" value="Bacteria"/>
</dbReference>
<dbReference type="InterPro" id="IPR041657">
    <property type="entry name" value="HTH_17"/>
</dbReference>
<dbReference type="Pfam" id="PF12728">
    <property type="entry name" value="HTH_17"/>
    <property type="match status" value="1"/>
</dbReference>
<evidence type="ECO:0000313" key="3">
    <source>
        <dbReference type="Proteomes" id="UP000028542"/>
    </source>
</evidence>
<evidence type="ECO:0000259" key="1">
    <source>
        <dbReference type="Pfam" id="PF12728"/>
    </source>
</evidence>
<comment type="caution">
    <text evidence="2">The sequence shown here is derived from an EMBL/GenBank/DDBJ whole genome shotgun (WGS) entry which is preliminary data.</text>
</comment>
<protein>
    <submittedName>
        <fullName evidence="2">Excisionase</fullName>
    </submittedName>
</protein>
<dbReference type="EMBL" id="JPMD01000033">
    <property type="protein sequence ID" value="KEZ85573.1"/>
    <property type="molecule type" value="Genomic_DNA"/>
</dbReference>
<dbReference type="NCBIfam" id="TIGR01764">
    <property type="entry name" value="excise"/>
    <property type="match status" value="1"/>
</dbReference>
<dbReference type="GO" id="GO:0003677">
    <property type="term" value="F:DNA binding"/>
    <property type="evidence" value="ECO:0007669"/>
    <property type="project" value="InterPro"/>
</dbReference>
<keyword evidence="3" id="KW-1185">Reference proteome</keyword>